<feature type="region of interest" description="Disordered" evidence="1">
    <location>
        <begin position="1"/>
        <end position="46"/>
    </location>
</feature>
<feature type="region of interest" description="Disordered" evidence="1">
    <location>
        <begin position="335"/>
        <end position="367"/>
    </location>
</feature>
<reference evidence="2" key="1">
    <citation type="submission" date="2021-11" db="EMBL/GenBank/DDBJ databases">
        <authorList>
            <consortium name="Genoscope - CEA"/>
            <person name="William W."/>
        </authorList>
    </citation>
    <scope>NUCLEOTIDE SEQUENCE</scope>
</reference>
<name>A0A8J2S5M5_9STRA</name>
<organism evidence="2 3">
    <name type="scientific">Pelagomonas calceolata</name>
    <dbReference type="NCBI Taxonomy" id="35677"/>
    <lineage>
        <taxon>Eukaryota</taxon>
        <taxon>Sar</taxon>
        <taxon>Stramenopiles</taxon>
        <taxon>Ochrophyta</taxon>
        <taxon>Pelagophyceae</taxon>
        <taxon>Pelagomonadales</taxon>
        <taxon>Pelagomonadaceae</taxon>
        <taxon>Pelagomonas</taxon>
    </lineage>
</organism>
<dbReference type="EMBL" id="CAKKNE010000001">
    <property type="protein sequence ID" value="CAH0365738.1"/>
    <property type="molecule type" value="Genomic_DNA"/>
</dbReference>
<dbReference type="AlphaFoldDB" id="A0A8J2S5M5"/>
<feature type="compositionally biased region" description="Polar residues" evidence="1">
    <location>
        <begin position="7"/>
        <end position="16"/>
    </location>
</feature>
<dbReference type="OrthoDB" id="10447417at2759"/>
<evidence type="ECO:0000313" key="2">
    <source>
        <dbReference type="EMBL" id="CAH0365738.1"/>
    </source>
</evidence>
<accession>A0A8J2S5M5</accession>
<comment type="caution">
    <text evidence="2">The sequence shown here is derived from an EMBL/GenBank/DDBJ whole genome shotgun (WGS) entry which is preliminary data.</text>
</comment>
<protein>
    <submittedName>
        <fullName evidence="2">Uncharacterized protein</fullName>
    </submittedName>
</protein>
<gene>
    <name evidence="2" type="ORF">PECAL_1P21910</name>
</gene>
<feature type="compositionally biased region" description="Basic and acidic residues" evidence="1">
    <location>
        <begin position="36"/>
        <end position="46"/>
    </location>
</feature>
<sequence length="367" mass="40988">MDVVLPPQTTAPQRTVQPPAHLKGVAFPRDGSPQEPSKKEEGLSADELAKRQARLQKRGALLRKVLGAGTYVVDEVGDYRRKKVKVYVQYEGFQPGAIDRKKELRVAISLPDSWVDAPAKRLKEAFLKTYNSRFRKSQIGDCLLAVKDDSYLTFSKNVIGDDRLIGDVFRENDEVFVVTEQDVADLDAEVAKLKKILSDYEAEVEKNSTVDMEELTKLTTISREIDPEQAHCLLIGMRQCYMLPVGPEYTVADVKRFINHKGGRDAYPLGSLDVALVENFEINVLGDGDTMEALCKRVYGEEASLPRTIPLYWGKRLQDPKYFLWIPTLHTPDSFRGPGDENSAEAKKSGAELANDMVNSGGDCSVM</sequence>
<evidence type="ECO:0000256" key="1">
    <source>
        <dbReference type="SAM" id="MobiDB-lite"/>
    </source>
</evidence>
<dbReference type="Proteomes" id="UP000789595">
    <property type="component" value="Unassembled WGS sequence"/>
</dbReference>
<keyword evidence="3" id="KW-1185">Reference proteome</keyword>
<proteinExistence type="predicted"/>
<evidence type="ECO:0000313" key="3">
    <source>
        <dbReference type="Proteomes" id="UP000789595"/>
    </source>
</evidence>